<dbReference type="PROSITE" id="PS51508">
    <property type="entry name" value="CKK"/>
    <property type="match status" value="1"/>
</dbReference>
<dbReference type="Gene3D" id="3.10.20.360">
    <property type="entry name" value="CKK domain"/>
    <property type="match status" value="1"/>
</dbReference>
<evidence type="ECO:0000256" key="1">
    <source>
        <dbReference type="PROSITE-ProRule" id="PRU00841"/>
    </source>
</evidence>
<comment type="domain">
    <text evidence="1">The CKK domain binds microtubules.</text>
</comment>
<dbReference type="Proteomes" id="UP000887565">
    <property type="component" value="Unplaced"/>
</dbReference>
<keyword evidence="2" id="KW-0175">Coiled coil</keyword>
<dbReference type="InterPro" id="IPR038209">
    <property type="entry name" value="CKK_dom_sf"/>
</dbReference>
<feature type="region of interest" description="Disordered" evidence="3">
    <location>
        <begin position="268"/>
        <end position="290"/>
    </location>
</feature>
<evidence type="ECO:0000259" key="4">
    <source>
        <dbReference type="PROSITE" id="PS51508"/>
    </source>
</evidence>
<dbReference type="WBParaSite" id="nRc.2.0.1.t14668-RA">
    <property type="protein sequence ID" value="nRc.2.0.1.t14668-RA"/>
    <property type="gene ID" value="nRc.2.0.1.g14668"/>
</dbReference>
<evidence type="ECO:0000256" key="3">
    <source>
        <dbReference type="SAM" id="MobiDB-lite"/>
    </source>
</evidence>
<dbReference type="SMART" id="SM01051">
    <property type="entry name" value="CAMSAP_CKK"/>
    <property type="match status" value="1"/>
</dbReference>
<accession>A0A915IMI5</accession>
<dbReference type="GO" id="GO:0051011">
    <property type="term" value="F:microtubule minus-end binding"/>
    <property type="evidence" value="ECO:0007669"/>
    <property type="project" value="TreeGrafter"/>
</dbReference>
<keyword evidence="5" id="KW-1185">Reference proteome</keyword>
<dbReference type="SUPFAM" id="SSF50346">
    <property type="entry name" value="PRC-barrel domain"/>
    <property type="match status" value="1"/>
</dbReference>
<feature type="region of interest" description="Disordered" evidence="3">
    <location>
        <begin position="123"/>
        <end position="152"/>
    </location>
</feature>
<feature type="region of interest" description="Disordered" evidence="3">
    <location>
        <begin position="521"/>
        <end position="557"/>
    </location>
</feature>
<organism evidence="5 6">
    <name type="scientific">Romanomermis culicivorax</name>
    <name type="common">Nematode worm</name>
    <dbReference type="NCBI Taxonomy" id="13658"/>
    <lineage>
        <taxon>Eukaryota</taxon>
        <taxon>Metazoa</taxon>
        <taxon>Ecdysozoa</taxon>
        <taxon>Nematoda</taxon>
        <taxon>Enoplea</taxon>
        <taxon>Dorylaimia</taxon>
        <taxon>Mermithida</taxon>
        <taxon>Mermithoidea</taxon>
        <taxon>Mermithidae</taxon>
        <taxon>Romanomermis</taxon>
    </lineage>
</organism>
<feature type="coiled-coil region" evidence="2">
    <location>
        <begin position="27"/>
        <end position="54"/>
    </location>
</feature>
<evidence type="ECO:0000313" key="5">
    <source>
        <dbReference type="Proteomes" id="UP000887565"/>
    </source>
</evidence>
<dbReference type="GO" id="GO:0007026">
    <property type="term" value="P:negative regulation of microtubule depolymerization"/>
    <property type="evidence" value="ECO:0007669"/>
    <property type="project" value="TreeGrafter"/>
</dbReference>
<reference evidence="6" key="1">
    <citation type="submission" date="2022-11" db="UniProtKB">
        <authorList>
            <consortium name="WormBaseParasite"/>
        </authorList>
    </citation>
    <scope>IDENTIFICATION</scope>
</reference>
<dbReference type="InterPro" id="IPR011033">
    <property type="entry name" value="PRC_barrel-like_sf"/>
</dbReference>
<feature type="compositionally biased region" description="Low complexity" evidence="3">
    <location>
        <begin position="541"/>
        <end position="557"/>
    </location>
</feature>
<evidence type="ECO:0000313" key="6">
    <source>
        <dbReference type="WBParaSite" id="nRc.2.0.1.t14668-RA"/>
    </source>
</evidence>
<sequence>MQNEQSGAKISAIDNECAIPTDGVDLLHSLKDRIAEIEDQMKHFSVENKKIQAQVEAKGTRSTRMIDQEVRKLSPTYQKPLSIMEHISTDNGAPKLTISIPATTTTAIYLSASTIVQPTSISPATCTTTSSSTKSFRLHTPTQPPSRLDPCLELNNETSSSYGMTYKSSTRTPRKTWDSGNLHMYGGASTMPMNNFNNDSNNNNHGNDSAILHKRSDLLDGSREQFHLFSNVQEPHFVLDQNKKRPVSTPSYVHSPHSRNAVANQSLSAAEATNSGHRHHRESSPAGSTSLSFFSSPVSARTMNGVSATAQMTTYDSRRSLFDVNDEDDEKTITQTFVLKPSIMGALPDNSVKAVGYVIGDDSENAGKEALKSRFLASTLKRKMEQENKRVKIEQESMQRREELARKQEEAEQRRKEQELRRAKVREAYDKRKAEEEQVEFNRRNNISNKSQNQLICYSSSTSNVPLAVQQQQQSPIGGVARAAARANRVRSQPAARQRLSRPASQYMGEGVGRQHKISTGSVGRLTHGHGSADNLDLMDGKSQSSDGASVSGSGCSVEPTTKVYVKATPKSNRNLITNALRDRVLVGAANADKKIKVLEELARSDGKHFLILFRDQKCQFRGVYSWDQVSDNVHKVCGVGPKICHESLMKILFKYDSGGKQFEQVPARHLSATIDAFTINEDYWQEKRNVYQKSLTMVK</sequence>
<dbReference type="GO" id="GO:0036449">
    <property type="term" value="C:microtubule minus-end"/>
    <property type="evidence" value="ECO:0007669"/>
    <property type="project" value="TreeGrafter"/>
</dbReference>
<dbReference type="CDD" id="cd22249">
    <property type="entry name" value="UDM1_RNF168_RNF169-like"/>
    <property type="match status" value="1"/>
</dbReference>
<dbReference type="Pfam" id="PF08683">
    <property type="entry name" value="CAMSAP_CKK"/>
    <property type="match status" value="1"/>
</dbReference>
<dbReference type="PANTHER" id="PTHR21595">
    <property type="entry name" value="PATRONIN"/>
    <property type="match status" value="1"/>
</dbReference>
<keyword evidence="1" id="KW-0493">Microtubule</keyword>
<feature type="compositionally biased region" description="Low complexity" evidence="3">
    <location>
        <begin position="123"/>
        <end position="135"/>
    </location>
</feature>
<dbReference type="GO" id="GO:0031122">
    <property type="term" value="P:cytoplasmic microtubule organization"/>
    <property type="evidence" value="ECO:0007669"/>
    <property type="project" value="TreeGrafter"/>
</dbReference>
<dbReference type="InterPro" id="IPR032940">
    <property type="entry name" value="CAMSAP"/>
</dbReference>
<dbReference type="PANTHER" id="PTHR21595:SF0">
    <property type="entry name" value="PATRONIN"/>
    <property type="match status" value="1"/>
</dbReference>
<proteinExistence type="inferred from homology"/>
<name>A0A915IMI5_ROMCU</name>
<dbReference type="InterPro" id="IPR014797">
    <property type="entry name" value="CKK_CAMSAP"/>
</dbReference>
<protein>
    <submittedName>
        <fullName evidence="6">CKK domain-containing protein</fullName>
    </submittedName>
</protein>
<comment type="similarity">
    <text evidence="1">Belongs to the CAMSAP1 family.</text>
</comment>
<dbReference type="GO" id="GO:0005516">
    <property type="term" value="F:calmodulin binding"/>
    <property type="evidence" value="ECO:0007669"/>
    <property type="project" value="InterPro"/>
</dbReference>
<feature type="coiled-coil region" evidence="2">
    <location>
        <begin position="376"/>
        <end position="428"/>
    </location>
</feature>
<evidence type="ECO:0000256" key="2">
    <source>
        <dbReference type="SAM" id="Coils"/>
    </source>
</evidence>
<feature type="domain" description="CKK" evidence="4">
    <location>
        <begin position="561"/>
        <end position="695"/>
    </location>
</feature>
<dbReference type="AlphaFoldDB" id="A0A915IMI5"/>